<evidence type="ECO:0008006" key="4">
    <source>
        <dbReference type="Google" id="ProtNLM"/>
    </source>
</evidence>
<gene>
    <name evidence="2" type="ORF">GCM10011357_04960</name>
</gene>
<protein>
    <recommendedName>
        <fullName evidence="4">DUF2066 domain-containing protein</fullName>
    </recommendedName>
</protein>
<evidence type="ECO:0000256" key="1">
    <source>
        <dbReference type="SAM" id="SignalP"/>
    </source>
</evidence>
<accession>A0ABQ1R257</accession>
<name>A0ABQ1R257_9ALTE</name>
<keyword evidence="1" id="KW-0732">Signal</keyword>
<dbReference type="Proteomes" id="UP000614272">
    <property type="component" value="Unassembled WGS sequence"/>
</dbReference>
<feature type="signal peptide" evidence="1">
    <location>
        <begin position="1"/>
        <end position="21"/>
    </location>
</feature>
<evidence type="ECO:0000313" key="3">
    <source>
        <dbReference type="Proteomes" id="UP000614272"/>
    </source>
</evidence>
<comment type="caution">
    <text evidence="2">The sequence shown here is derived from an EMBL/GenBank/DDBJ whole genome shotgun (WGS) entry which is preliminary data.</text>
</comment>
<sequence length="359" mass="40735">MKTIWTMLVGCICLLSLPVHAALVQGLYEARVPIAQQSIRVQQKASRDAMAQVLVKVKGNNDVLESQVIRSKLDQAEDFIRQYRFENEKGQSYFIANFDADKINDLIRAGGYSVWGNRRPSTLIWLAIENPENHDRHLISEQLLSEEAVVMLETARRRGIVINFPILDIEDLNRVGVFDVWGRFTGQLLQASERYDVEAMLSARLYQINVAETDAPSSADFQWQLDWNYVMQGEQLEGTLSAEKKNDVLEKLLEVHADLLASSFVGEDNEPGASLIELQFNNVMDLSVYVKIIRILKSLSVVSHVSLEQLSGRVGIFKVRLSGSEQGLINAIGLENRIQRQRDQFGQPMETLQFNWVEL</sequence>
<organism evidence="2 3">
    <name type="scientific">Lacimicrobium alkaliphilum</name>
    <dbReference type="NCBI Taxonomy" id="1526571"/>
    <lineage>
        <taxon>Bacteria</taxon>
        <taxon>Pseudomonadati</taxon>
        <taxon>Pseudomonadota</taxon>
        <taxon>Gammaproteobacteria</taxon>
        <taxon>Alteromonadales</taxon>
        <taxon>Alteromonadaceae</taxon>
        <taxon>Lacimicrobium</taxon>
    </lineage>
</organism>
<reference evidence="3" key="1">
    <citation type="journal article" date="2019" name="Int. J. Syst. Evol. Microbiol.">
        <title>The Global Catalogue of Microorganisms (GCM) 10K type strain sequencing project: providing services to taxonomists for standard genome sequencing and annotation.</title>
        <authorList>
            <consortium name="The Broad Institute Genomics Platform"/>
            <consortium name="The Broad Institute Genome Sequencing Center for Infectious Disease"/>
            <person name="Wu L."/>
            <person name="Ma J."/>
        </authorList>
    </citation>
    <scope>NUCLEOTIDE SEQUENCE [LARGE SCALE GENOMIC DNA]</scope>
    <source>
        <strain evidence="3">CGMCC 1.12923</strain>
    </source>
</reference>
<dbReference type="InterPro" id="IPR018642">
    <property type="entry name" value="DUF2066"/>
</dbReference>
<feature type="chain" id="PRO_5045597341" description="DUF2066 domain-containing protein" evidence="1">
    <location>
        <begin position="22"/>
        <end position="359"/>
    </location>
</feature>
<evidence type="ECO:0000313" key="2">
    <source>
        <dbReference type="EMBL" id="GGD52050.1"/>
    </source>
</evidence>
<dbReference type="Pfam" id="PF09839">
    <property type="entry name" value="DUF2066"/>
    <property type="match status" value="1"/>
</dbReference>
<dbReference type="EMBL" id="BMGJ01000002">
    <property type="protein sequence ID" value="GGD52050.1"/>
    <property type="molecule type" value="Genomic_DNA"/>
</dbReference>
<keyword evidence="3" id="KW-1185">Reference proteome</keyword>
<dbReference type="RefSeq" id="WP_099033297.1">
    <property type="nucleotide sequence ID" value="NZ_BMGJ01000002.1"/>
</dbReference>
<proteinExistence type="predicted"/>